<sequence>MKRIQRTTALLFTTLALGALSGCGAPAPIEGCEAVGDIQPHCQMQAPEDIAALNDGRYLLLAHFGGMDEGAGSISLFDTQTAQRKPLFPSATAAGPAQELWGDASCTTPPGEAFSPHGTHLHQLDDGQWRYLVVNHGSREAVELFELDNAGGDSTLRWRGCVFAAPDTFMNDVVGLDNGDVIYTRMFKTGGGWELVKSLAGIPSGDVWRWNQDTGLRVLPGTEAAQPNGIEISEDNRHVFANMYLEKEVWKLDADTGEVLATASLSNADNSAWGTDGRLWIASHTSVLELIACFEVKEQPCGAAFEIIALDPEDMSTEVLFAWEGAPMGAATVAVPQNGRVYMGSFAGDRLVSVPDFTAQ</sequence>
<dbReference type="Gene3D" id="2.120.10.30">
    <property type="entry name" value="TolB, C-terminal domain"/>
    <property type="match status" value="1"/>
</dbReference>
<feature type="signal peptide" evidence="1">
    <location>
        <begin position="1"/>
        <end position="21"/>
    </location>
</feature>
<comment type="caution">
    <text evidence="2">The sequence shown here is derived from an EMBL/GenBank/DDBJ whole genome shotgun (WGS) entry which is preliminary data.</text>
</comment>
<dbReference type="InterPro" id="IPR051288">
    <property type="entry name" value="Serum_paraoxonase/arylesterase"/>
</dbReference>
<evidence type="ECO:0000313" key="2">
    <source>
        <dbReference type="EMBL" id="MCX2977418.1"/>
    </source>
</evidence>
<evidence type="ECO:0008006" key="4">
    <source>
        <dbReference type="Google" id="ProtNLM"/>
    </source>
</evidence>
<keyword evidence="3" id="KW-1185">Reference proteome</keyword>
<protein>
    <recommendedName>
        <fullName evidence="4">SMP-30/Gluconolactonase/LRE-like region domain-containing protein</fullName>
    </recommendedName>
</protein>
<gene>
    <name evidence="2" type="ORF">EYC82_08630</name>
</gene>
<evidence type="ECO:0000313" key="3">
    <source>
        <dbReference type="Proteomes" id="UP001143304"/>
    </source>
</evidence>
<dbReference type="RefSeq" id="WP_279249139.1">
    <property type="nucleotide sequence ID" value="NZ_SHNO01000001.1"/>
</dbReference>
<dbReference type="Proteomes" id="UP001143304">
    <property type="component" value="Unassembled WGS sequence"/>
</dbReference>
<dbReference type="PROSITE" id="PS51257">
    <property type="entry name" value="PROKAR_LIPOPROTEIN"/>
    <property type="match status" value="1"/>
</dbReference>
<proteinExistence type="predicted"/>
<dbReference type="InterPro" id="IPR011042">
    <property type="entry name" value="6-blade_b-propeller_TolB-like"/>
</dbReference>
<dbReference type="EMBL" id="SHNO01000001">
    <property type="protein sequence ID" value="MCX2977418.1"/>
    <property type="molecule type" value="Genomic_DNA"/>
</dbReference>
<organism evidence="2 3">
    <name type="scientific">Candidatus Marimicrobium litorale</name>
    <dbReference type="NCBI Taxonomy" id="2518991"/>
    <lineage>
        <taxon>Bacteria</taxon>
        <taxon>Pseudomonadati</taxon>
        <taxon>Pseudomonadota</taxon>
        <taxon>Gammaproteobacteria</taxon>
        <taxon>Cellvibrionales</taxon>
        <taxon>Halieaceae</taxon>
        <taxon>Marimicrobium</taxon>
    </lineage>
</organism>
<name>A0ABT3T561_9GAMM</name>
<reference evidence="2" key="1">
    <citation type="submission" date="2019-02" db="EMBL/GenBank/DDBJ databases">
        <authorList>
            <person name="Li S.-H."/>
        </authorList>
    </citation>
    <scope>NUCLEOTIDE SEQUENCE</scope>
    <source>
        <strain evidence="2">IMCC11814</strain>
    </source>
</reference>
<feature type="chain" id="PRO_5045799957" description="SMP-30/Gluconolactonase/LRE-like region domain-containing protein" evidence="1">
    <location>
        <begin position="22"/>
        <end position="360"/>
    </location>
</feature>
<dbReference type="PANTHER" id="PTHR11799:SF12">
    <property type="entry name" value="PARAOXONASE-RELATED"/>
    <property type="match status" value="1"/>
</dbReference>
<accession>A0ABT3T561</accession>
<evidence type="ECO:0000256" key="1">
    <source>
        <dbReference type="SAM" id="SignalP"/>
    </source>
</evidence>
<dbReference type="PANTHER" id="PTHR11799">
    <property type="entry name" value="PARAOXONASE"/>
    <property type="match status" value="1"/>
</dbReference>
<dbReference type="SUPFAM" id="SSF63829">
    <property type="entry name" value="Calcium-dependent phosphotriesterase"/>
    <property type="match status" value="1"/>
</dbReference>
<keyword evidence="1" id="KW-0732">Signal</keyword>